<reference evidence="8 9" key="1">
    <citation type="submission" date="2018-07" db="EMBL/GenBank/DDBJ databases">
        <title>Desertimonas flava gen. nov. sp. nov.</title>
        <authorList>
            <person name="Liu S."/>
        </authorList>
    </citation>
    <scope>NUCLEOTIDE SEQUENCE [LARGE SCALE GENOMIC DNA]</scope>
    <source>
        <strain evidence="8 9">16Sb5-5</strain>
    </source>
</reference>
<sequence length="300" mass="30622">MDPAPHRGGVRARGGGPVSLLERVPPVWLVLTAIVSLQVGAAIAKDGFALVGPLVFVLLRLATSAVVLLAVAGPRLTGRHRGDWLVVLGYGVCLAGMNVAIYQAFARIPLGMAVTIEFLGPLAVAVLGSRRPRDLVWVGLAGVGVALLGFDPTGLDPVGVGFAVLAALFWAGYILLGARTARRWEGVSGLAVASLFGVLLAGAPGLLEGGALLLDPRVLALGLAVGVLSSVLPYSLELTALRRMPPRVFGVLMSLEPAAAALAALVLLGERLTGAQWLALGCVVVASVGATRAPRAVPDG</sequence>
<keyword evidence="5 6" id="KW-0472">Membrane</keyword>
<evidence type="ECO:0000256" key="2">
    <source>
        <dbReference type="ARBA" id="ARBA00007362"/>
    </source>
</evidence>
<comment type="similarity">
    <text evidence="2">Belongs to the EamA transporter family.</text>
</comment>
<evidence type="ECO:0000256" key="6">
    <source>
        <dbReference type="SAM" id="Phobius"/>
    </source>
</evidence>
<dbReference type="AlphaFoldDB" id="A0A367YTG6"/>
<gene>
    <name evidence="8" type="ORF">DT076_12675</name>
</gene>
<dbReference type="Pfam" id="PF00892">
    <property type="entry name" value="EamA"/>
    <property type="match status" value="1"/>
</dbReference>
<evidence type="ECO:0000256" key="4">
    <source>
        <dbReference type="ARBA" id="ARBA00022989"/>
    </source>
</evidence>
<feature type="transmembrane region" description="Helical" evidence="6">
    <location>
        <begin position="248"/>
        <end position="268"/>
    </location>
</feature>
<feature type="transmembrane region" description="Helical" evidence="6">
    <location>
        <begin position="188"/>
        <end position="206"/>
    </location>
</feature>
<evidence type="ECO:0000313" key="8">
    <source>
        <dbReference type="EMBL" id="RCK69183.1"/>
    </source>
</evidence>
<keyword evidence="4 6" id="KW-1133">Transmembrane helix</keyword>
<dbReference type="InterPro" id="IPR050638">
    <property type="entry name" value="AA-Vitamin_Transporters"/>
</dbReference>
<dbReference type="Proteomes" id="UP000252770">
    <property type="component" value="Unassembled WGS sequence"/>
</dbReference>
<keyword evidence="9" id="KW-1185">Reference proteome</keyword>
<proteinExistence type="inferred from homology"/>
<evidence type="ECO:0000313" key="9">
    <source>
        <dbReference type="Proteomes" id="UP000252770"/>
    </source>
</evidence>
<accession>A0A367YTG6</accession>
<dbReference type="SUPFAM" id="SSF103481">
    <property type="entry name" value="Multidrug resistance efflux transporter EmrE"/>
    <property type="match status" value="2"/>
</dbReference>
<feature type="transmembrane region" description="Helical" evidence="6">
    <location>
        <begin position="158"/>
        <end position="176"/>
    </location>
</feature>
<evidence type="ECO:0000256" key="1">
    <source>
        <dbReference type="ARBA" id="ARBA00004141"/>
    </source>
</evidence>
<protein>
    <submittedName>
        <fullName evidence="8">EamA family transporter</fullName>
    </submittedName>
</protein>
<feature type="transmembrane region" description="Helical" evidence="6">
    <location>
        <begin position="108"/>
        <end position="128"/>
    </location>
</feature>
<feature type="domain" description="EamA" evidence="7">
    <location>
        <begin position="159"/>
        <end position="288"/>
    </location>
</feature>
<feature type="transmembrane region" description="Helical" evidence="6">
    <location>
        <begin position="135"/>
        <end position="152"/>
    </location>
</feature>
<name>A0A367YTG6_9ACTN</name>
<evidence type="ECO:0000256" key="5">
    <source>
        <dbReference type="ARBA" id="ARBA00023136"/>
    </source>
</evidence>
<dbReference type="EMBL" id="QOUI01000007">
    <property type="protein sequence ID" value="RCK69183.1"/>
    <property type="molecule type" value="Genomic_DNA"/>
</dbReference>
<dbReference type="GO" id="GO:0016020">
    <property type="term" value="C:membrane"/>
    <property type="evidence" value="ECO:0007669"/>
    <property type="project" value="UniProtKB-SubCell"/>
</dbReference>
<organism evidence="8 9">
    <name type="scientific">Desertihabitans brevis</name>
    <dbReference type="NCBI Taxonomy" id="2268447"/>
    <lineage>
        <taxon>Bacteria</taxon>
        <taxon>Bacillati</taxon>
        <taxon>Actinomycetota</taxon>
        <taxon>Actinomycetes</taxon>
        <taxon>Propionibacteriales</taxon>
        <taxon>Propionibacteriaceae</taxon>
        <taxon>Desertihabitans</taxon>
    </lineage>
</organism>
<keyword evidence="3 6" id="KW-0812">Transmembrane</keyword>
<dbReference type="PANTHER" id="PTHR32322:SF2">
    <property type="entry name" value="EAMA DOMAIN-CONTAINING PROTEIN"/>
    <property type="match status" value="1"/>
</dbReference>
<comment type="caution">
    <text evidence="8">The sequence shown here is derived from an EMBL/GenBank/DDBJ whole genome shotgun (WGS) entry which is preliminary data.</text>
</comment>
<dbReference type="PANTHER" id="PTHR32322">
    <property type="entry name" value="INNER MEMBRANE TRANSPORTER"/>
    <property type="match status" value="1"/>
</dbReference>
<feature type="transmembrane region" description="Helical" evidence="6">
    <location>
        <begin position="50"/>
        <end position="72"/>
    </location>
</feature>
<evidence type="ECO:0000259" key="7">
    <source>
        <dbReference type="Pfam" id="PF00892"/>
    </source>
</evidence>
<evidence type="ECO:0000256" key="3">
    <source>
        <dbReference type="ARBA" id="ARBA00022692"/>
    </source>
</evidence>
<comment type="subcellular location">
    <subcellularLocation>
        <location evidence="1">Membrane</location>
        <topology evidence="1">Multi-pass membrane protein</topology>
    </subcellularLocation>
</comment>
<feature type="transmembrane region" description="Helical" evidence="6">
    <location>
        <begin position="84"/>
        <end position="102"/>
    </location>
</feature>
<dbReference type="InterPro" id="IPR000620">
    <property type="entry name" value="EamA_dom"/>
</dbReference>
<dbReference type="InterPro" id="IPR037185">
    <property type="entry name" value="EmrE-like"/>
</dbReference>
<feature type="transmembrane region" description="Helical" evidence="6">
    <location>
        <begin position="218"/>
        <end position="236"/>
    </location>
</feature>